<dbReference type="InterPro" id="IPR036291">
    <property type="entry name" value="NAD(P)-bd_dom_sf"/>
</dbReference>
<dbReference type="InterPro" id="IPR000873">
    <property type="entry name" value="AMP-dep_synth/lig_dom"/>
</dbReference>
<comment type="caution">
    <text evidence="5">The sequence shown here is derived from an EMBL/GenBank/DDBJ whole genome shotgun (WGS) entry which is preliminary data.</text>
</comment>
<reference evidence="5" key="1">
    <citation type="submission" date="2022-08" db="EMBL/GenBank/DDBJ databases">
        <authorList>
            <consortium name="DOE Joint Genome Institute"/>
            <person name="Min B."/>
            <person name="Riley R."/>
            <person name="Sierra-Patev S."/>
            <person name="Naranjo-Ortiz M."/>
            <person name="Looney B."/>
            <person name="Konkel Z."/>
            <person name="Slot J.C."/>
            <person name="Sakamoto Y."/>
            <person name="Steenwyk J.L."/>
            <person name="Rokas A."/>
            <person name="Carro J."/>
            <person name="Camarero S."/>
            <person name="Ferreira P."/>
            <person name="Molpeceres G."/>
            <person name="Ruiz-Duenas F.J."/>
            <person name="Serrano A."/>
            <person name="Henrissat B."/>
            <person name="Drula E."/>
            <person name="Hughes K.W."/>
            <person name="Mata J.L."/>
            <person name="Ishikawa N.K."/>
            <person name="Vargas-Isla R."/>
            <person name="Ushijima S."/>
            <person name="Smith C.A."/>
            <person name="Ahrendt S."/>
            <person name="Andreopoulos W."/>
            <person name="He G."/>
            <person name="Labutti K."/>
            <person name="Lipzen A."/>
            <person name="Ng V."/>
            <person name="Sandor L."/>
            <person name="Barry K."/>
            <person name="Martinez A.T."/>
            <person name="Xiao Y."/>
            <person name="Gibbons J.G."/>
            <person name="Terashima K."/>
            <person name="Hibbett D.S."/>
            <person name="Grigoriev I.V."/>
        </authorList>
    </citation>
    <scope>NUCLEOTIDE SEQUENCE</scope>
    <source>
        <strain evidence="5">Sp2 HRB7682 ss15</strain>
    </source>
</reference>
<sequence>MSSSSTSPIVPPYLERFITVPELLKFHLENNPSQPAYVFSPEGQHQECTDITYSEFVRASHRGAHIIRGGRAGTDGAVVGVIALVDTLVYQTMVAAIMQAGCVPLLISPRVTPAAVINLLQTSGCQRILSTQNTLKELLQGVENELTTTASPDGAYPVNIEEIPSLQELYPKLGREQQQDPFEPYPAPLSYPKEEDIAIYLHSSGSTGLPKVIALSHSTLINGWAGMPIAGHLRSHNIRRLGVMPLPPFHAFAFLTQFIYPIFTSISAALYSPVVTKPDALPITPTPKNILPLLQATKSNCIMVVPAMLQTWAQDEEDVKILKGLKAVIFAGGPLSPSTGDFLVSQGVHLRSLYGGTEFGIVADIDIDEKEDENWRWHRFAKESDARWVPQGDGTSELQLLNTKKHVLSLINITVDGVPGYATSDVFAPHPTKADLWKIVGRADDVIIHSSGEKTVPHPFEFAVMRSPFVREAVMFGRQRDQAGILIEPSLGNEIDVDDEVAVSQFRNKIWPFVEEANRAAPAYSRIFKEMILISSHKKPLPRAAKSTVLRKAVYKNYEKEIDQIYDAVNTHAGSGSIVPPTSWDTAGVQQWLMVQIKDLCGKSLTPLEDVFEHGFDSLCATILRLRLSSVLASNSSTQSIIPFITQNIVYSHPSIESLSDFIVGLVRDPSQNSKDTSHEEVMEEMIMRYSKGLDEPLNGVKPAAREPFGHVVLLTGSTGNLGALILAMLLSNKAVARVYALNRPSSQASTLERHIKRFEDKALDSSVLSSDKLVFLEGETSNPHLGLTDHVYNELQENLTHVIHNAWKLDFNLSLPSFESHIRGIRNLIDLSRSCRYVSSLRFLFTSSIASTLSWDASKGLYPEEVVMDPKYAVGAGYGESKYVSERILRESGLHASSFRIGQIAGGKPNGAWATSDWLPMIVKSSLTMGMLPEAMGVISWVPMDAVAEAILDVAFAKEHAPLTINLVHPHPVTWNSVMEAIRVSLISAKGLSSKALRLVPFNEWYAMLKEADTRGPAEKTSIEIPATKIPDFIGALVEANDRARKTGDNDTEAVGLTAMDTSNIQRISARMRDLEPIGIRDAESWVKYWVQCGM</sequence>
<dbReference type="PANTHER" id="PTHR43439">
    <property type="entry name" value="PHENYLACETATE-COENZYME A LIGASE"/>
    <property type="match status" value="1"/>
</dbReference>
<name>A0A9W8ZS10_9AGAR</name>
<proteinExistence type="predicted"/>
<dbReference type="Gene3D" id="3.40.50.12780">
    <property type="entry name" value="N-terminal domain of ligase-like"/>
    <property type="match status" value="1"/>
</dbReference>
<dbReference type="Proteomes" id="UP001150238">
    <property type="component" value="Unassembled WGS sequence"/>
</dbReference>
<evidence type="ECO:0000256" key="1">
    <source>
        <dbReference type="ARBA" id="ARBA00022450"/>
    </source>
</evidence>
<dbReference type="InterPro" id="IPR051414">
    <property type="entry name" value="Adenylate-forming_Reductase"/>
</dbReference>
<dbReference type="AlphaFoldDB" id="A0A9W8ZS10"/>
<evidence type="ECO:0000313" key="6">
    <source>
        <dbReference type="Proteomes" id="UP001150238"/>
    </source>
</evidence>
<dbReference type="SUPFAM" id="SSF56801">
    <property type="entry name" value="Acetyl-CoA synthetase-like"/>
    <property type="match status" value="1"/>
</dbReference>
<dbReference type="InterPro" id="IPR020845">
    <property type="entry name" value="AMP-binding_CS"/>
</dbReference>
<evidence type="ECO:0000256" key="2">
    <source>
        <dbReference type="ARBA" id="ARBA00022553"/>
    </source>
</evidence>
<dbReference type="SUPFAM" id="SSF51735">
    <property type="entry name" value="NAD(P)-binding Rossmann-fold domains"/>
    <property type="match status" value="1"/>
</dbReference>
<accession>A0A9W8ZS10</accession>
<feature type="domain" description="Thioester reductase (TE)" evidence="4">
    <location>
        <begin position="715"/>
        <end position="952"/>
    </location>
</feature>
<dbReference type="Pfam" id="PF00501">
    <property type="entry name" value="AMP-binding"/>
    <property type="match status" value="1"/>
</dbReference>
<dbReference type="PANTHER" id="PTHR43439:SF2">
    <property type="entry name" value="ENZYME, PUTATIVE (JCVI)-RELATED"/>
    <property type="match status" value="1"/>
</dbReference>
<protein>
    <recommendedName>
        <fullName evidence="7">Acetyl-CoA synthetase-like protein</fullName>
    </recommendedName>
</protein>
<evidence type="ECO:0000259" key="3">
    <source>
        <dbReference type="Pfam" id="PF00501"/>
    </source>
</evidence>
<feature type="domain" description="AMP-dependent synthetase/ligase" evidence="3">
    <location>
        <begin position="28"/>
        <end position="370"/>
    </location>
</feature>
<dbReference type="PROSITE" id="PS00455">
    <property type="entry name" value="AMP_BINDING"/>
    <property type="match status" value="1"/>
</dbReference>
<dbReference type="InterPro" id="IPR013120">
    <property type="entry name" value="FAR_NAD-bd"/>
</dbReference>
<reference evidence="5" key="2">
    <citation type="journal article" date="2023" name="Proc. Natl. Acad. Sci. U.S.A.">
        <title>A global phylogenomic analysis of the shiitake genus Lentinula.</title>
        <authorList>
            <person name="Sierra-Patev S."/>
            <person name="Min B."/>
            <person name="Naranjo-Ortiz M."/>
            <person name="Looney B."/>
            <person name="Konkel Z."/>
            <person name="Slot J.C."/>
            <person name="Sakamoto Y."/>
            <person name="Steenwyk J.L."/>
            <person name="Rokas A."/>
            <person name="Carro J."/>
            <person name="Camarero S."/>
            <person name="Ferreira P."/>
            <person name="Molpeceres G."/>
            <person name="Ruiz-Duenas F.J."/>
            <person name="Serrano A."/>
            <person name="Henrissat B."/>
            <person name="Drula E."/>
            <person name="Hughes K.W."/>
            <person name="Mata J.L."/>
            <person name="Ishikawa N.K."/>
            <person name="Vargas-Isla R."/>
            <person name="Ushijima S."/>
            <person name="Smith C.A."/>
            <person name="Donoghue J."/>
            <person name="Ahrendt S."/>
            <person name="Andreopoulos W."/>
            <person name="He G."/>
            <person name="LaButti K."/>
            <person name="Lipzen A."/>
            <person name="Ng V."/>
            <person name="Riley R."/>
            <person name="Sandor L."/>
            <person name="Barry K."/>
            <person name="Martinez A.T."/>
            <person name="Xiao Y."/>
            <person name="Gibbons J.G."/>
            <person name="Terashima K."/>
            <person name="Grigoriev I.V."/>
            <person name="Hibbett D."/>
        </authorList>
    </citation>
    <scope>NUCLEOTIDE SEQUENCE</scope>
    <source>
        <strain evidence="5">Sp2 HRB7682 ss15</strain>
    </source>
</reference>
<gene>
    <name evidence="5" type="ORF">C8J55DRAFT_553108</name>
</gene>
<dbReference type="Pfam" id="PF07993">
    <property type="entry name" value="NAD_binding_4"/>
    <property type="match status" value="1"/>
</dbReference>
<evidence type="ECO:0000259" key="4">
    <source>
        <dbReference type="Pfam" id="PF07993"/>
    </source>
</evidence>
<dbReference type="Gene3D" id="3.40.50.720">
    <property type="entry name" value="NAD(P)-binding Rossmann-like Domain"/>
    <property type="match status" value="1"/>
</dbReference>
<organism evidence="5 6">
    <name type="scientific">Lentinula lateritia</name>
    <dbReference type="NCBI Taxonomy" id="40482"/>
    <lineage>
        <taxon>Eukaryota</taxon>
        <taxon>Fungi</taxon>
        <taxon>Dikarya</taxon>
        <taxon>Basidiomycota</taxon>
        <taxon>Agaricomycotina</taxon>
        <taxon>Agaricomycetes</taxon>
        <taxon>Agaricomycetidae</taxon>
        <taxon>Agaricales</taxon>
        <taxon>Marasmiineae</taxon>
        <taxon>Omphalotaceae</taxon>
        <taxon>Lentinula</taxon>
    </lineage>
</organism>
<evidence type="ECO:0008006" key="7">
    <source>
        <dbReference type="Google" id="ProtNLM"/>
    </source>
</evidence>
<dbReference type="Pfam" id="PF23562">
    <property type="entry name" value="AMP-binding_C_3"/>
    <property type="match status" value="1"/>
</dbReference>
<keyword evidence="2" id="KW-0597">Phosphoprotein</keyword>
<keyword evidence="1" id="KW-0596">Phosphopantetheine</keyword>
<dbReference type="InterPro" id="IPR042099">
    <property type="entry name" value="ANL_N_sf"/>
</dbReference>
<evidence type="ECO:0000313" key="5">
    <source>
        <dbReference type="EMBL" id="KAJ4464101.1"/>
    </source>
</evidence>
<dbReference type="EMBL" id="JANVFS010000062">
    <property type="protein sequence ID" value="KAJ4464101.1"/>
    <property type="molecule type" value="Genomic_DNA"/>
</dbReference>